<dbReference type="AlphaFoldDB" id="A0A4Y1ZLC4"/>
<organism evidence="1 2">
    <name type="scientific">Araneus ventricosus</name>
    <name type="common">Orbweaver spider</name>
    <name type="synonym">Epeira ventricosa</name>
    <dbReference type="NCBI Taxonomy" id="182803"/>
    <lineage>
        <taxon>Eukaryota</taxon>
        <taxon>Metazoa</taxon>
        <taxon>Ecdysozoa</taxon>
        <taxon>Arthropoda</taxon>
        <taxon>Chelicerata</taxon>
        <taxon>Arachnida</taxon>
        <taxon>Araneae</taxon>
        <taxon>Araneomorphae</taxon>
        <taxon>Entelegynae</taxon>
        <taxon>Araneoidea</taxon>
        <taxon>Araneidae</taxon>
        <taxon>Araneus</taxon>
    </lineage>
</organism>
<evidence type="ECO:0000313" key="2">
    <source>
        <dbReference type="Proteomes" id="UP000499080"/>
    </source>
</evidence>
<reference evidence="1 2" key="1">
    <citation type="journal article" date="2019" name="Sci. Rep.">
        <title>Orb-weaving spider Araneus ventricosus genome elucidates the spidroin gene catalogue.</title>
        <authorList>
            <person name="Kono N."/>
            <person name="Nakamura H."/>
            <person name="Ohtoshi R."/>
            <person name="Moran D.A.P."/>
            <person name="Shinohara A."/>
            <person name="Yoshida Y."/>
            <person name="Fujiwara M."/>
            <person name="Mori M."/>
            <person name="Tomita M."/>
            <person name="Arakawa K."/>
        </authorList>
    </citation>
    <scope>NUCLEOTIDE SEQUENCE [LARGE SCALE GENOMIC DNA]</scope>
</reference>
<protein>
    <submittedName>
        <fullName evidence="1">Uncharacterized protein</fullName>
    </submittedName>
</protein>
<gene>
    <name evidence="1" type="ORF">AVEN_124251_1</name>
</gene>
<name>A0A4Y1ZLC4_ARAVE</name>
<evidence type="ECO:0000313" key="1">
    <source>
        <dbReference type="EMBL" id="GBL56441.1"/>
    </source>
</evidence>
<dbReference type="EMBL" id="BGPR01075635">
    <property type="protein sequence ID" value="GBL56441.1"/>
    <property type="molecule type" value="Genomic_DNA"/>
</dbReference>
<accession>A0A4Y1ZLC4</accession>
<proteinExistence type="predicted"/>
<dbReference type="Proteomes" id="UP000499080">
    <property type="component" value="Unassembled WGS sequence"/>
</dbReference>
<comment type="caution">
    <text evidence="1">The sequence shown here is derived from an EMBL/GenBank/DDBJ whole genome shotgun (WGS) entry which is preliminary data.</text>
</comment>
<sequence>MGKAEILPTANKQNRKLVHAGIIIPYYRHVEEMRYNFFSNCTIFPHLLTTGARSCLVDDPSLPNGRMILEVHGCKIDRKHDVREGLGDYGRSGCQFYEAQQRENSSKFI</sequence>
<keyword evidence="2" id="KW-1185">Reference proteome</keyword>